<protein>
    <recommendedName>
        <fullName evidence="5">Lipoprotein</fullName>
    </recommendedName>
</protein>
<dbReference type="PROSITE" id="PS51257">
    <property type="entry name" value="PROKAR_LIPOPROTEIN"/>
    <property type="match status" value="1"/>
</dbReference>
<accession>A0A926GET8</accession>
<name>A0A926GET8_9RHOB</name>
<comment type="caution">
    <text evidence="3">The sequence shown here is derived from an EMBL/GenBank/DDBJ whole genome shotgun (WGS) entry which is preliminary data.</text>
</comment>
<keyword evidence="2" id="KW-0732">Signal</keyword>
<evidence type="ECO:0008006" key="5">
    <source>
        <dbReference type="Google" id="ProtNLM"/>
    </source>
</evidence>
<proteinExistence type="predicted"/>
<feature type="region of interest" description="Disordered" evidence="1">
    <location>
        <begin position="34"/>
        <end position="81"/>
    </location>
</feature>
<evidence type="ECO:0000256" key="1">
    <source>
        <dbReference type="SAM" id="MobiDB-lite"/>
    </source>
</evidence>
<feature type="compositionally biased region" description="Low complexity" evidence="1">
    <location>
        <begin position="57"/>
        <end position="72"/>
    </location>
</feature>
<dbReference type="RefSeq" id="WP_187793516.1">
    <property type="nucleotide sequence ID" value="NZ_JACOQL010000003.1"/>
</dbReference>
<reference evidence="3" key="1">
    <citation type="submission" date="2020-08" db="EMBL/GenBank/DDBJ databases">
        <title>Paracoccus amoyensis sp. nov., isolated from the surface seawater at coast of Xiamen, Fujian.</title>
        <authorList>
            <person name="Lyu L."/>
        </authorList>
    </citation>
    <scope>NUCLEOTIDE SEQUENCE</scope>
    <source>
        <strain evidence="3">11-3</strain>
    </source>
</reference>
<sequence length="155" mass="15563">MIHISLRTAKSATMLGFVAAMVAGCVQPTPTAPVTTAPPAPAPVQRPQVTTPPPAPTVTAPTTPAVPAAPTRHTGPVDSRTGLQQAALVSISGDVDSRYIVLLRPAQANPGQVEAAPAKLCGQDGRSVENSKTNSPGSGAAMPGVQIMIVECSAA</sequence>
<feature type="chain" id="PRO_5038047027" description="Lipoprotein" evidence="2">
    <location>
        <begin position="24"/>
        <end position="155"/>
    </location>
</feature>
<dbReference type="Proteomes" id="UP000608594">
    <property type="component" value="Unassembled WGS sequence"/>
</dbReference>
<feature type="signal peptide" evidence="2">
    <location>
        <begin position="1"/>
        <end position="23"/>
    </location>
</feature>
<feature type="compositionally biased region" description="Pro residues" evidence="1">
    <location>
        <begin position="36"/>
        <end position="56"/>
    </location>
</feature>
<evidence type="ECO:0000313" key="4">
    <source>
        <dbReference type="Proteomes" id="UP000608594"/>
    </source>
</evidence>
<dbReference type="AlphaFoldDB" id="A0A926GET8"/>
<gene>
    <name evidence="3" type="ORF">H4P12_09810</name>
</gene>
<keyword evidence="4" id="KW-1185">Reference proteome</keyword>
<dbReference type="EMBL" id="JACOQL010000003">
    <property type="protein sequence ID" value="MBC9247007.1"/>
    <property type="molecule type" value="Genomic_DNA"/>
</dbReference>
<evidence type="ECO:0000256" key="2">
    <source>
        <dbReference type="SAM" id="SignalP"/>
    </source>
</evidence>
<organism evidence="3 4">
    <name type="scientific">Paracoccus amoyensis</name>
    <dbReference type="NCBI Taxonomy" id="2760093"/>
    <lineage>
        <taxon>Bacteria</taxon>
        <taxon>Pseudomonadati</taxon>
        <taxon>Pseudomonadota</taxon>
        <taxon>Alphaproteobacteria</taxon>
        <taxon>Rhodobacterales</taxon>
        <taxon>Paracoccaceae</taxon>
        <taxon>Paracoccus</taxon>
    </lineage>
</organism>
<evidence type="ECO:0000313" key="3">
    <source>
        <dbReference type="EMBL" id="MBC9247007.1"/>
    </source>
</evidence>